<dbReference type="InterPro" id="IPR023753">
    <property type="entry name" value="FAD/NAD-binding_dom"/>
</dbReference>
<dbReference type="InterPro" id="IPR004099">
    <property type="entry name" value="Pyr_nucl-diS_OxRdtase_dimer"/>
</dbReference>
<dbReference type="GO" id="GO:0003955">
    <property type="term" value="F:NAD(P)H dehydrogenase (quinone) activity"/>
    <property type="evidence" value="ECO:0007669"/>
    <property type="project" value="TreeGrafter"/>
</dbReference>
<evidence type="ECO:0000256" key="2">
    <source>
        <dbReference type="ARBA" id="ARBA00022630"/>
    </source>
</evidence>
<dbReference type="Gene3D" id="3.30.390.30">
    <property type="match status" value="1"/>
</dbReference>
<feature type="binding site" evidence="6">
    <location>
        <position position="116"/>
    </location>
    <ligand>
        <name>FAD</name>
        <dbReference type="ChEBI" id="CHEBI:57692"/>
    </ligand>
</feature>
<feature type="binding site" evidence="6">
    <location>
        <position position="205"/>
    </location>
    <ligand>
        <name>NAD(+)</name>
        <dbReference type="ChEBI" id="CHEBI:57540"/>
    </ligand>
</feature>
<sequence length="466" mass="49880">MSEVEHFDTLILGSGQGGKLLAWHLGRSGQRVAVVERQWVGGSCPAVACLPSKNEIWSARVAHLARHAAEFGSVTGPVAIDMAKVRDRKRDMVEREAAFHVQAYASSGAELIMGRGRFVGPKTIEVRLNDGGTRTLSGDQVVVNVGTHAAIPDVPGLRAAEPLTHIGALELDYAPSHLIVLGGGYTGIEMAQAYRRFGSRVTIIEHGARLMGREDMDVAEEMLRMLSAEGIDVVLAAETMSVAGRSGAHVRIALHTPSGERVIEGSDILVAAGRIPNTADIGLEEAGIELDERGYIRVNDRLQASAPDVWAIGEAAGSPQFTHVSVDDFRVVRDNLAGGNSRMSDRLIPYTLFTDPPLARVGLSESEAQRQRIAVRVATLPMSNVLRTEATGETQGFMKVLVSANDDRILGFTMIGSEAGEVMAAMQTAMLAGLPYQKLRDAVISHLTFAEGFGPLLSKVPARPAE</sequence>
<feature type="disulfide bond" description="Redox-active" evidence="7">
    <location>
        <begin position="44"/>
        <end position="49"/>
    </location>
</feature>
<evidence type="ECO:0000256" key="1">
    <source>
        <dbReference type="ARBA" id="ARBA00007532"/>
    </source>
</evidence>
<dbReference type="Pfam" id="PF07992">
    <property type="entry name" value="Pyr_redox_2"/>
    <property type="match status" value="1"/>
</dbReference>
<feature type="active site" description="Proton acceptor" evidence="5">
    <location>
        <position position="446"/>
    </location>
</feature>
<keyword evidence="2" id="KW-0285">Flavoprotein</keyword>
<feature type="domain" description="FAD/NAD(P)-binding" evidence="9">
    <location>
        <begin position="7"/>
        <end position="327"/>
    </location>
</feature>
<dbReference type="RefSeq" id="WP_175152016.1">
    <property type="nucleotide sequence ID" value="NZ_CADIKK010000026.1"/>
</dbReference>
<dbReference type="Gene3D" id="3.50.50.60">
    <property type="entry name" value="FAD/NAD(P)-binding domain"/>
    <property type="match status" value="2"/>
</dbReference>
<comment type="cofactor">
    <cofactor evidence="6">
        <name>FAD</name>
        <dbReference type="ChEBI" id="CHEBI:57692"/>
    </cofactor>
    <text evidence="6">Binds 1 FAD per subunit.</text>
</comment>
<dbReference type="PIRSF" id="PIRSF000350">
    <property type="entry name" value="Mercury_reductase_MerA"/>
    <property type="match status" value="1"/>
</dbReference>
<name>A0A6S7C1R3_9BURK</name>
<comment type="similarity">
    <text evidence="1">Belongs to the class-I pyridine nucleotide-disulfide oxidoreductase family.</text>
</comment>
<dbReference type="PANTHER" id="PTHR43014">
    <property type="entry name" value="MERCURIC REDUCTASE"/>
    <property type="match status" value="1"/>
</dbReference>
<evidence type="ECO:0000313" key="10">
    <source>
        <dbReference type="EMBL" id="CAB3799415.1"/>
    </source>
</evidence>
<proteinExistence type="inferred from homology"/>
<dbReference type="GO" id="GO:0050660">
    <property type="term" value="F:flavin adenine dinucleotide binding"/>
    <property type="evidence" value="ECO:0007669"/>
    <property type="project" value="TreeGrafter"/>
</dbReference>
<keyword evidence="4" id="KW-0560">Oxidoreductase</keyword>
<dbReference type="EMBL" id="CADIKK010000026">
    <property type="protein sequence ID" value="CAB3799415.1"/>
    <property type="molecule type" value="Genomic_DNA"/>
</dbReference>
<evidence type="ECO:0000256" key="4">
    <source>
        <dbReference type="ARBA" id="ARBA00023002"/>
    </source>
</evidence>
<dbReference type="SUPFAM" id="SSF51905">
    <property type="entry name" value="FAD/NAD(P)-binding domain"/>
    <property type="match status" value="1"/>
</dbReference>
<evidence type="ECO:0000256" key="5">
    <source>
        <dbReference type="PIRSR" id="PIRSR000350-2"/>
    </source>
</evidence>
<dbReference type="PRINTS" id="PR00411">
    <property type="entry name" value="PNDRDTASEI"/>
</dbReference>
<keyword evidence="6" id="KW-0520">NAD</keyword>
<evidence type="ECO:0000259" key="8">
    <source>
        <dbReference type="Pfam" id="PF02852"/>
    </source>
</evidence>
<dbReference type="Pfam" id="PF02852">
    <property type="entry name" value="Pyr_redox_dim"/>
    <property type="match status" value="1"/>
</dbReference>
<dbReference type="Proteomes" id="UP000494365">
    <property type="component" value="Unassembled WGS sequence"/>
</dbReference>
<dbReference type="PANTHER" id="PTHR43014:SF2">
    <property type="entry name" value="MERCURIC REDUCTASE"/>
    <property type="match status" value="1"/>
</dbReference>
<accession>A0A6S7C1R3</accession>
<dbReference type="InterPro" id="IPR016156">
    <property type="entry name" value="FAD/NAD-linked_Rdtase_dimer_sf"/>
</dbReference>
<keyword evidence="6" id="KW-0547">Nucleotide-binding</keyword>
<dbReference type="FunFam" id="3.30.390.30:FF:000001">
    <property type="entry name" value="Dihydrolipoyl dehydrogenase"/>
    <property type="match status" value="1"/>
</dbReference>
<dbReference type="PRINTS" id="PR00368">
    <property type="entry name" value="FADPNR"/>
</dbReference>
<keyword evidence="3 6" id="KW-0274">FAD</keyword>
<evidence type="ECO:0000256" key="3">
    <source>
        <dbReference type="ARBA" id="ARBA00022827"/>
    </source>
</evidence>
<reference evidence="10 11" key="1">
    <citation type="submission" date="2020-04" db="EMBL/GenBank/DDBJ databases">
        <authorList>
            <person name="De Canck E."/>
        </authorList>
    </citation>
    <scope>NUCLEOTIDE SEQUENCE [LARGE SCALE GENOMIC DNA]</scope>
    <source>
        <strain evidence="10 11">LMG 28614</strain>
    </source>
</reference>
<feature type="binding site" evidence="6">
    <location>
        <begin position="182"/>
        <end position="189"/>
    </location>
    <ligand>
        <name>NAD(+)</name>
        <dbReference type="ChEBI" id="CHEBI:57540"/>
    </ligand>
</feature>
<dbReference type="InterPro" id="IPR036188">
    <property type="entry name" value="FAD/NAD-bd_sf"/>
</dbReference>
<keyword evidence="11" id="KW-1185">Reference proteome</keyword>
<evidence type="ECO:0000313" key="11">
    <source>
        <dbReference type="Proteomes" id="UP000494365"/>
    </source>
</evidence>
<evidence type="ECO:0000259" key="9">
    <source>
        <dbReference type="Pfam" id="PF07992"/>
    </source>
</evidence>
<protein>
    <submittedName>
        <fullName evidence="10">Putative pyridine nucleotide-disulfide oxidoreductase RclA</fullName>
    </submittedName>
</protein>
<evidence type="ECO:0000256" key="7">
    <source>
        <dbReference type="PIRSR" id="PIRSR000350-4"/>
    </source>
</evidence>
<feature type="binding site" evidence="6">
    <location>
        <position position="53"/>
    </location>
    <ligand>
        <name>FAD</name>
        <dbReference type="ChEBI" id="CHEBI:57692"/>
    </ligand>
</feature>
<dbReference type="AlphaFoldDB" id="A0A6S7C1R3"/>
<feature type="binding site" evidence="6">
    <location>
        <position position="273"/>
    </location>
    <ligand>
        <name>NAD(+)</name>
        <dbReference type="ChEBI" id="CHEBI:57540"/>
    </ligand>
</feature>
<feature type="domain" description="Pyridine nucleotide-disulphide oxidoreductase dimerisation" evidence="8">
    <location>
        <begin position="348"/>
        <end position="453"/>
    </location>
</feature>
<dbReference type="SUPFAM" id="SSF55424">
    <property type="entry name" value="FAD/NAD-linked reductases, dimerisation (C-terminal) domain"/>
    <property type="match status" value="1"/>
</dbReference>
<organism evidence="10 11">
    <name type="scientific">Paraburkholderia ultramafica</name>
    <dbReference type="NCBI Taxonomy" id="1544867"/>
    <lineage>
        <taxon>Bacteria</taxon>
        <taxon>Pseudomonadati</taxon>
        <taxon>Pseudomonadota</taxon>
        <taxon>Betaproteobacteria</taxon>
        <taxon>Burkholderiales</taxon>
        <taxon>Burkholderiaceae</taxon>
        <taxon>Paraburkholderia</taxon>
    </lineage>
</organism>
<evidence type="ECO:0000256" key="6">
    <source>
        <dbReference type="PIRSR" id="PIRSR000350-3"/>
    </source>
</evidence>
<dbReference type="InterPro" id="IPR001100">
    <property type="entry name" value="Pyr_nuc-diS_OxRdtase"/>
</dbReference>
<gene>
    <name evidence="10" type="primary">rclA_2</name>
    <name evidence="10" type="ORF">LMG28614_04961</name>
</gene>